<dbReference type="GO" id="GO:0006297">
    <property type="term" value="P:nucleotide-excision repair, DNA gap filling"/>
    <property type="evidence" value="ECO:0007669"/>
    <property type="project" value="TreeGrafter"/>
</dbReference>
<evidence type="ECO:0000256" key="5">
    <source>
        <dbReference type="SAM" id="MobiDB-lite"/>
    </source>
</evidence>
<dbReference type="InterPro" id="IPR041913">
    <property type="entry name" value="POLD3_sf"/>
</dbReference>
<protein>
    <recommendedName>
        <fullName evidence="2">DNA polymerase delta subunit 3</fullName>
    </recommendedName>
</protein>
<dbReference type="GO" id="GO:0003887">
    <property type="term" value="F:DNA-directed DNA polymerase activity"/>
    <property type="evidence" value="ECO:0007669"/>
    <property type="project" value="TreeGrafter"/>
</dbReference>
<reference evidence="6" key="1">
    <citation type="submission" date="2015-08" db="EMBL/GenBank/DDBJ databases">
        <authorList>
            <person name="Babu N.S."/>
            <person name="Beckwith C.J."/>
            <person name="Beseler K.G."/>
            <person name="Brison A."/>
            <person name="Carone J.V."/>
            <person name="Caskin T.P."/>
            <person name="Diamond M."/>
            <person name="Durham M.E."/>
            <person name="Foxe J.M."/>
            <person name="Go M."/>
            <person name="Henderson B.A."/>
            <person name="Jones I.B."/>
            <person name="McGettigan J.A."/>
            <person name="Micheletti S.J."/>
            <person name="Nasrallah M.E."/>
            <person name="Ortiz D."/>
            <person name="Piller C.R."/>
            <person name="Privatt S.R."/>
            <person name="Schneider S.L."/>
            <person name="Sharp S."/>
            <person name="Smith T.C."/>
            <person name="Stanton J.D."/>
            <person name="Ullery H.E."/>
            <person name="Wilson R.J."/>
            <person name="Serrano M.G."/>
            <person name="Buck G."/>
            <person name="Lee V."/>
            <person name="Wang Y."/>
            <person name="Carvalho R."/>
            <person name="Voegtly L."/>
            <person name="Shi R."/>
            <person name="Duckworth R."/>
            <person name="Johnson A."/>
            <person name="Loviza R."/>
            <person name="Walstead R."/>
            <person name="Shah Z."/>
            <person name="Kiflezghi M."/>
            <person name="Wade K."/>
            <person name="Ball S.L."/>
            <person name="Bradley K.W."/>
            <person name="Asai D.J."/>
            <person name="Bowman C.A."/>
            <person name="Russell D.A."/>
            <person name="Pope W.H."/>
            <person name="Jacobs-Sera D."/>
            <person name="Hendrix R.W."/>
            <person name="Hatfull G.F."/>
        </authorList>
    </citation>
    <scope>NUCLEOTIDE SEQUENCE</scope>
</reference>
<evidence type="ECO:0000256" key="3">
    <source>
        <dbReference type="ARBA" id="ARBA00022705"/>
    </source>
</evidence>
<feature type="compositionally biased region" description="Acidic residues" evidence="5">
    <location>
        <begin position="240"/>
        <end position="249"/>
    </location>
</feature>
<dbReference type="FunFam" id="3.90.1030.20:FF:000002">
    <property type="entry name" value="DNA polymerase delta subunit"/>
    <property type="match status" value="1"/>
</dbReference>
<name>A0A1D1ZN10_AUXPR</name>
<gene>
    <name evidence="7" type="ORF">g.28586</name>
    <name evidence="6" type="ORF">g.28600</name>
</gene>
<dbReference type="GO" id="GO:0043625">
    <property type="term" value="C:delta DNA polymerase complex"/>
    <property type="evidence" value="ECO:0007669"/>
    <property type="project" value="InterPro"/>
</dbReference>
<evidence type="ECO:0000256" key="1">
    <source>
        <dbReference type="ARBA" id="ARBA00004123"/>
    </source>
</evidence>
<keyword evidence="4" id="KW-0539">Nucleus</keyword>
<proteinExistence type="predicted"/>
<keyword evidence="3" id="KW-0235">DNA replication</keyword>
<dbReference type="Pfam" id="PF09507">
    <property type="entry name" value="CDC27"/>
    <property type="match status" value="1"/>
</dbReference>
<organism evidence="6">
    <name type="scientific">Auxenochlorella protothecoides</name>
    <name type="common">Green microalga</name>
    <name type="synonym">Chlorella protothecoides</name>
    <dbReference type="NCBI Taxonomy" id="3075"/>
    <lineage>
        <taxon>Eukaryota</taxon>
        <taxon>Viridiplantae</taxon>
        <taxon>Chlorophyta</taxon>
        <taxon>core chlorophytes</taxon>
        <taxon>Trebouxiophyceae</taxon>
        <taxon>Chlorellales</taxon>
        <taxon>Chlorellaceae</taxon>
        <taxon>Auxenochlorella</taxon>
    </lineage>
</organism>
<evidence type="ECO:0000256" key="2">
    <source>
        <dbReference type="ARBA" id="ARBA00017589"/>
    </source>
</evidence>
<dbReference type="Gene3D" id="3.90.1030.20">
    <property type="entry name" value="DNA polymerase delta, p66 (Cdc27) subunit, wHTH domain"/>
    <property type="match status" value="1"/>
</dbReference>
<dbReference type="EMBL" id="GDKF01007788">
    <property type="protein sequence ID" value="JAT70834.1"/>
    <property type="molecule type" value="Transcribed_RNA"/>
</dbReference>
<dbReference type="EMBL" id="GDKF01010527">
    <property type="protein sequence ID" value="JAT68095.1"/>
    <property type="molecule type" value="Transcribed_RNA"/>
</dbReference>
<evidence type="ECO:0000313" key="6">
    <source>
        <dbReference type="EMBL" id="JAT68095.1"/>
    </source>
</evidence>
<accession>A0A1D1ZN10</accession>
<feature type="compositionally biased region" description="Basic residues" evidence="5">
    <location>
        <begin position="269"/>
        <end position="289"/>
    </location>
</feature>
<dbReference type="PANTHER" id="PTHR17598:SF13">
    <property type="entry name" value="DNA POLYMERASE DELTA SUBUNIT 3"/>
    <property type="match status" value="1"/>
</dbReference>
<evidence type="ECO:0000256" key="4">
    <source>
        <dbReference type="ARBA" id="ARBA00023242"/>
    </source>
</evidence>
<feature type="compositionally biased region" description="Low complexity" evidence="5">
    <location>
        <begin position="298"/>
        <end position="317"/>
    </location>
</feature>
<feature type="region of interest" description="Disordered" evidence="5">
    <location>
        <begin position="138"/>
        <end position="319"/>
    </location>
</feature>
<dbReference type="AlphaFoldDB" id="A0A1D1ZN10"/>
<comment type="subcellular location">
    <subcellularLocation>
        <location evidence="1">Nucleus</location>
    </subcellularLocation>
</comment>
<dbReference type="GO" id="GO:1904161">
    <property type="term" value="P:DNA synthesis involved in UV-damage excision repair"/>
    <property type="evidence" value="ECO:0007669"/>
    <property type="project" value="TreeGrafter"/>
</dbReference>
<dbReference type="InterPro" id="IPR019038">
    <property type="entry name" value="POLD3"/>
</dbReference>
<sequence>MVSQEGLELLSETVGNKLQAVTYKWLAREAHIPYDTSKAILFDFMTKHASTVHATFLLSGWRRSGEGARHVVSVIPAERLERAKAELQPITALHVYAVAPASQKDIAVLANLDYSQSAALLASGGTYAQEAQSLSCIQGGPQRKAPQKPDSVAQRTVLQPASRGGAGSVATSAPLPTAKEPLPKVEPPVQAMPKPRGEKGTDSGEAPPVSVKPANPPPVKEESVQALKPPKSRPGRQVLDDDASSDEEEHFAKPAASQLAQEPEPEKPAKKKGARASKGAPKKASKTHPHPPEASSDGVGAAEVAAPEGGAAQAKPASQTVVGCFALEVVAGV</sequence>
<evidence type="ECO:0000313" key="7">
    <source>
        <dbReference type="EMBL" id="JAT70834.1"/>
    </source>
</evidence>
<dbReference type="GO" id="GO:0006271">
    <property type="term" value="P:DNA strand elongation involved in DNA replication"/>
    <property type="evidence" value="ECO:0007669"/>
    <property type="project" value="TreeGrafter"/>
</dbReference>
<dbReference type="PANTHER" id="PTHR17598">
    <property type="entry name" value="DNA POLYMERASE DELTA SUBUNIT 3"/>
    <property type="match status" value="1"/>
</dbReference>